<dbReference type="GO" id="GO:0016757">
    <property type="term" value="F:glycosyltransferase activity"/>
    <property type="evidence" value="ECO:0007669"/>
    <property type="project" value="UniProtKB-UniRule"/>
</dbReference>
<keyword evidence="3 8" id="KW-0328">Glycosyltransferase</keyword>
<name>A0AAV4J6L2_9GAST</name>
<dbReference type="Pfam" id="PF01697">
    <property type="entry name" value="Glyco_transf_92"/>
    <property type="match status" value="1"/>
</dbReference>
<dbReference type="GO" id="GO:0016020">
    <property type="term" value="C:membrane"/>
    <property type="evidence" value="ECO:0007669"/>
    <property type="project" value="UniProtKB-SubCell"/>
</dbReference>
<evidence type="ECO:0000256" key="9">
    <source>
        <dbReference type="SAM" id="MobiDB-lite"/>
    </source>
</evidence>
<evidence type="ECO:0000256" key="3">
    <source>
        <dbReference type="ARBA" id="ARBA00022676"/>
    </source>
</evidence>
<organism evidence="10 11">
    <name type="scientific">Elysia marginata</name>
    <dbReference type="NCBI Taxonomy" id="1093978"/>
    <lineage>
        <taxon>Eukaryota</taxon>
        <taxon>Metazoa</taxon>
        <taxon>Spiralia</taxon>
        <taxon>Lophotrochozoa</taxon>
        <taxon>Mollusca</taxon>
        <taxon>Gastropoda</taxon>
        <taxon>Heterobranchia</taxon>
        <taxon>Euthyneura</taxon>
        <taxon>Panpulmonata</taxon>
        <taxon>Sacoglossa</taxon>
        <taxon>Placobranchoidea</taxon>
        <taxon>Plakobranchidae</taxon>
        <taxon>Elysia</taxon>
    </lineage>
</organism>
<dbReference type="EC" id="2.4.1.-" evidence="8"/>
<dbReference type="GO" id="GO:0005737">
    <property type="term" value="C:cytoplasm"/>
    <property type="evidence" value="ECO:0007669"/>
    <property type="project" value="TreeGrafter"/>
</dbReference>
<dbReference type="EMBL" id="BMAT01013617">
    <property type="protein sequence ID" value="GFS16587.1"/>
    <property type="molecule type" value="Genomic_DNA"/>
</dbReference>
<dbReference type="PANTHER" id="PTHR21461:SF69">
    <property type="entry name" value="GLYCOSYLTRANSFERASE FAMILY 92 PROTEIN"/>
    <property type="match status" value="1"/>
</dbReference>
<dbReference type="PANTHER" id="PTHR21461">
    <property type="entry name" value="GLYCOSYLTRANSFERASE FAMILY 92 PROTEIN"/>
    <property type="match status" value="1"/>
</dbReference>
<dbReference type="InterPro" id="IPR008166">
    <property type="entry name" value="Glyco_transf_92"/>
</dbReference>
<evidence type="ECO:0000256" key="8">
    <source>
        <dbReference type="RuleBase" id="RU366017"/>
    </source>
</evidence>
<protein>
    <recommendedName>
        <fullName evidence="8">Glycosyltransferase family 92 protein</fullName>
        <ecNumber evidence="8">2.4.1.-</ecNumber>
    </recommendedName>
</protein>
<sequence>MSIWLTIKKKKKTKNENNQKEEKKKKKKKNKKNNNNNNNNKNKNNKNKKEYDTRRGSVPQSLESFFDSGYAAAFIKCPLASGFQERATVIAVSVVSGQKCRSAGSRLPPLAVTHASTADDKFVSEFTVCVSPFNLRYSRAYELVEMLEFNKILGADNFVFYNYSMGPNVDRVLQKYIKSDDINVLPWHLPMRVDSWPPSKQPSEVWYFGQLAALNDCLSRYRYKARYIVFSDLDEFIVPLKDSSWAQLLSRLRKPPSDSSNHLQRGTRKNRDIFLFRCTFFRKEWPQPMPELEKANSKLRSAVLGFTLRETQVLPAGSRSKMIVNPRLVREVGVHQVWDGDASVIVPQSLGLLYHYRSWESPDQEVDLVSSKDVALRFGERLAAKMQEVWDSLPGVPFDIDIKSYGSPVS</sequence>
<dbReference type="AlphaFoldDB" id="A0AAV4J6L2"/>
<keyword evidence="6" id="KW-1133">Transmembrane helix</keyword>
<keyword evidence="11" id="KW-1185">Reference proteome</keyword>
<evidence type="ECO:0000313" key="10">
    <source>
        <dbReference type="EMBL" id="GFS16587.1"/>
    </source>
</evidence>
<reference evidence="10 11" key="1">
    <citation type="journal article" date="2021" name="Elife">
        <title>Chloroplast acquisition without the gene transfer in kleptoplastic sea slugs, Plakobranchus ocellatus.</title>
        <authorList>
            <person name="Maeda T."/>
            <person name="Takahashi S."/>
            <person name="Yoshida T."/>
            <person name="Shimamura S."/>
            <person name="Takaki Y."/>
            <person name="Nagai Y."/>
            <person name="Toyoda A."/>
            <person name="Suzuki Y."/>
            <person name="Arimoto A."/>
            <person name="Ishii H."/>
            <person name="Satoh N."/>
            <person name="Nishiyama T."/>
            <person name="Hasebe M."/>
            <person name="Maruyama T."/>
            <person name="Minagawa J."/>
            <person name="Obokata J."/>
            <person name="Shigenobu S."/>
        </authorList>
    </citation>
    <scope>NUCLEOTIDE SEQUENCE [LARGE SCALE GENOMIC DNA]</scope>
</reference>
<dbReference type="Proteomes" id="UP000762676">
    <property type="component" value="Unassembled WGS sequence"/>
</dbReference>
<comment type="caution">
    <text evidence="10">The sequence shown here is derived from an EMBL/GenBank/DDBJ whole genome shotgun (WGS) entry which is preliminary data.</text>
</comment>
<evidence type="ECO:0000313" key="11">
    <source>
        <dbReference type="Proteomes" id="UP000762676"/>
    </source>
</evidence>
<comment type="subcellular location">
    <subcellularLocation>
        <location evidence="1">Membrane</location>
        <topology evidence="1">Single-pass membrane protein</topology>
    </subcellularLocation>
</comment>
<accession>A0AAV4J6L2</accession>
<evidence type="ECO:0000256" key="7">
    <source>
        <dbReference type="ARBA" id="ARBA00023136"/>
    </source>
</evidence>
<gene>
    <name evidence="10" type="ORF">ElyMa_006800700</name>
</gene>
<evidence type="ECO:0000256" key="4">
    <source>
        <dbReference type="ARBA" id="ARBA00022679"/>
    </source>
</evidence>
<comment type="similarity">
    <text evidence="2 8">Belongs to the glycosyltransferase 92 family.</text>
</comment>
<feature type="compositionally biased region" description="Low complexity" evidence="9">
    <location>
        <begin position="33"/>
        <end position="42"/>
    </location>
</feature>
<keyword evidence="7" id="KW-0472">Membrane</keyword>
<feature type="region of interest" description="Disordered" evidence="9">
    <location>
        <begin position="1"/>
        <end position="54"/>
    </location>
</feature>
<proteinExistence type="inferred from homology"/>
<evidence type="ECO:0000256" key="1">
    <source>
        <dbReference type="ARBA" id="ARBA00004167"/>
    </source>
</evidence>
<keyword evidence="4 8" id="KW-0808">Transferase</keyword>
<keyword evidence="5" id="KW-0812">Transmembrane</keyword>
<evidence type="ECO:0000256" key="2">
    <source>
        <dbReference type="ARBA" id="ARBA00007647"/>
    </source>
</evidence>
<evidence type="ECO:0000256" key="5">
    <source>
        <dbReference type="ARBA" id="ARBA00022692"/>
    </source>
</evidence>
<feature type="compositionally biased region" description="Basic residues" evidence="9">
    <location>
        <begin position="23"/>
        <end position="32"/>
    </location>
</feature>
<evidence type="ECO:0000256" key="6">
    <source>
        <dbReference type="ARBA" id="ARBA00022989"/>
    </source>
</evidence>